<organism evidence="1 2">
    <name type="scientific">Bacillus wiedmannii</name>
    <dbReference type="NCBI Taxonomy" id="1890302"/>
    <lineage>
        <taxon>Bacteria</taxon>
        <taxon>Bacillati</taxon>
        <taxon>Bacillota</taxon>
        <taxon>Bacilli</taxon>
        <taxon>Bacillales</taxon>
        <taxon>Bacillaceae</taxon>
        <taxon>Bacillus</taxon>
        <taxon>Bacillus cereus group</taxon>
    </lineage>
</organism>
<name>A0AB37YTF9_9BACI</name>
<dbReference type="Proteomes" id="UP000195728">
    <property type="component" value="Unassembled WGS sequence"/>
</dbReference>
<evidence type="ECO:0000313" key="1">
    <source>
        <dbReference type="EMBL" id="SCC44050.1"/>
    </source>
</evidence>
<comment type="caution">
    <text evidence="1">The sequence shown here is derived from an EMBL/GenBank/DDBJ whole genome shotgun (WGS) entry which is preliminary data.</text>
</comment>
<accession>A0AB37YTF9</accession>
<gene>
    <name evidence="1" type="ORF">BC10311_03315</name>
</gene>
<protein>
    <submittedName>
        <fullName evidence="1">Uncharacterized protein</fullName>
    </submittedName>
</protein>
<proteinExistence type="predicted"/>
<sequence>MTGKLGRGYRKRVASL</sequence>
<dbReference type="EMBL" id="FMBG01000015">
    <property type="protein sequence ID" value="SCC44050.1"/>
    <property type="molecule type" value="Genomic_DNA"/>
</dbReference>
<dbReference type="AlphaFoldDB" id="A0AB37YTF9"/>
<reference evidence="1 2" key="1">
    <citation type="submission" date="2016-08" db="EMBL/GenBank/DDBJ databases">
        <authorList>
            <person name="Loux V."/>
            <person name="Rue O."/>
        </authorList>
    </citation>
    <scope>NUCLEOTIDE SEQUENCE [LARGE SCALE GENOMIC DNA]</scope>
    <source>
        <strain evidence="1 2">WSBC_10311</strain>
    </source>
</reference>
<evidence type="ECO:0000313" key="2">
    <source>
        <dbReference type="Proteomes" id="UP000195728"/>
    </source>
</evidence>